<feature type="compositionally biased region" description="Acidic residues" evidence="1">
    <location>
        <begin position="315"/>
        <end position="332"/>
    </location>
</feature>
<sequence length="502" mass="54766">MKIKIFLILLISVFALAQDTYSDGYGYIPSPDQFIRVDVYEDLLCSDCSPFHKSFVEYLGTTTDSGDLITKYVYAVFHFFPLPYHHNSFFVSQLIPFVYDLRGRTEDVLTYADYILKNQRNFGQGSENLSEFGVQQKICNETSTDLSDLDFDYSQCMISFRNKEYIKETVIQWKQGAHDGISETPTVFVNALEIPAPTTVKEWQDLLNPVLPGSNSPLGGVSNTQGPQLPPKVTISPRKSNPPAVPQPPSKRPARGPQIPTQSPTIVPPKVPSQLVPSVRPKFVPEPAREFSPEAAAASFEKCAFGPPPSATEETTTEEAPVEETTAEEVTAEEAPAQEAPAEETATEEPTTENTTTEEAAPSVEEASPEEAPAQEAPTGEAATEEASTEETVSAEEEVSNDEETDGLSNEEESILSRIANVIPKLISGDEDSSEQVTTEEPATDDDTNSEDIAQAGEDTNQNDESPDFSDAEIAAIAEEMDKIASDEASAESNDSLFFGLF</sequence>
<feature type="region of interest" description="Disordered" evidence="1">
    <location>
        <begin position="214"/>
        <end position="273"/>
    </location>
</feature>
<comment type="caution">
    <text evidence="4">The sequence shown here is derived from an EMBL/GenBank/DDBJ whole genome shotgun (WGS) entry which is preliminary data.</text>
</comment>
<feature type="chain" id="PRO_5042264942" description="Thioredoxin-like fold domain-containing protein" evidence="2">
    <location>
        <begin position="18"/>
        <end position="502"/>
    </location>
</feature>
<feature type="compositionally biased region" description="Acidic residues" evidence="1">
    <location>
        <begin position="341"/>
        <end position="351"/>
    </location>
</feature>
<dbReference type="Proteomes" id="UP001295684">
    <property type="component" value="Unassembled WGS sequence"/>
</dbReference>
<reference evidence="4" key="1">
    <citation type="submission" date="2023-07" db="EMBL/GenBank/DDBJ databases">
        <authorList>
            <consortium name="AG Swart"/>
            <person name="Singh M."/>
            <person name="Singh A."/>
            <person name="Seah K."/>
            <person name="Emmerich C."/>
        </authorList>
    </citation>
    <scope>NUCLEOTIDE SEQUENCE</scope>
    <source>
        <strain evidence="4">DP1</strain>
    </source>
</reference>
<name>A0AAD1UJA0_EUPCR</name>
<accession>A0AAD1UJA0</accession>
<evidence type="ECO:0000313" key="4">
    <source>
        <dbReference type="EMBL" id="CAI2366465.1"/>
    </source>
</evidence>
<evidence type="ECO:0000256" key="2">
    <source>
        <dbReference type="SAM" id="SignalP"/>
    </source>
</evidence>
<feature type="compositionally biased region" description="Acidic residues" evidence="1">
    <location>
        <begin position="383"/>
        <end position="414"/>
    </location>
</feature>
<keyword evidence="2" id="KW-0732">Signal</keyword>
<dbReference type="Pfam" id="PF13462">
    <property type="entry name" value="Thioredoxin_4"/>
    <property type="match status" value="1"/>
</dbReference>
<feature type="region of interest" description="Disordered" evidence="1">
    <location>
        <begin position="295"/>
        <end position="470"/>
    </location>
</feature>
<feature type="signal peptide" evidence="2">
    <location>
        <begin position="1"/>
        <end position="17"/>
    </location>
</feature>
<evidence type="ECO:0000313" key="5">
    <source>
        <dbReference type="Proteomes" id="UP001295684"/>
    </source>
</evidence>
<feature type="compositionally biased region" description="Low complexity" evidence="1">
    <location>
        <begin position="352"/>
        <end position="382"/>
    </location>
</feature>
<gene>
    <name evidence="4" type="ORF">ECRASSUSDP1_LOCUS7738</name>
</gene>
<dbReference type="EMBL" id="CAMPGE010007549">
    <property type="protein sequence ID" value="CAI2366465.1"/>
    <property type="molecule type" value="Genomic_DNA"/>
</dbReference>
<dbReference type="Gene3D" id="3.40.30.10">
    <property type="entry name" value="Glutaredoxin"/>
    <property type="match status" value="1"/>
</dbReference>
<dbReference type="PANTHER" id="PTHR33875:SF2">
    <property type="entry name" value="ACR183CP"/>
    <property type="match status" value="1"/>
</dbReference>
<dbReference type="PANTHER" id="PTHR33875">
    <property type="entry name" value="OS09G0542200 PROTEIN"/>
    <property type="match status" value="1"/>
</dbReference>
<feature type="compositionally biased region" description="Acidic residues" evidence="1">
    <location>
        <begin position="461"/>
        <end position="470"/>
    </location>
</feature>
<keyword evidence="5" id="KW-1185">Reference proteome</keyword>
<protein>
    <recommendedName>
        <fullName evidence="3">Thioredoxin-like fold domain-containing protein</fullName>
    </recommendedName>
</protein>
<feature type="domain" description="Thioredoxin-like fold" evidence="3">
    <location>
        <begin position="37"/>
        <end position="208"/>
    </location>
</feature>
<dbReference type="SUPFAM" id="SSF52833">
    <property type="entry name" value="Thioredoxin-like"/>
    <property type="match status" value="1"/>
</dbReference>
<dbReference type="InterPro" id="IPR012336">
    <property type="entry name" value="Thioredoxin-like_fold"/>
</dbReference>
<feature type="compositionally biased region" description="Polar residues" evidence="1">
    <location>
        <begin position="214"/>
        <end position="227"/>
    </location>
</feature>
<proteinExistence type="predicted"/>
<evidence type="ECO:0000259" key="3">
    <source>
        <dbReference type="Pfam" id="PF13462"/>
    </source>
</evidence>
<organism evidence="4 5">
    <name type="scientific">Euplotes crassus</name>
    <dbReference type="NCBI Taxonomy" id="5936"/>
    <lineage>
        <taxon>Eukaryota</taxon>
        <taxon>Sar</taxon>
        <taxon>Alveolata</taxon>
        <taxon>Ciliophora</taxon>
        <taxon>Intramacronucleata</taxon>
        <taxon>Spirotrichea</taxon>
        <taxon>Hypotrichia</taxon>
        <taxon>Euplotida</taxon>
        <taxon>Euplotidae</taxon>
        <taxon>Moneuplotes</taxon>
    </lineage>
</organism>
<dbReference type="AlphaFoldDB" id="A0AAD1UJA0"/>
<dbReference type="InterPro" id="IPR036249">
    <property type="entry name" value="Thioredoxin-like_sf"/>
</dbReference>
<evidence type="ECO:0000256" key="1">
    <source>
        <dbReference type="SAM" id="MobiDB-lite"/>
    </source>
</evidence>